<dbReference type="Gene3D" id="1.20.1420.30">
    <property type="entry name" value="NCX, central ion-binding region"/>
    <property type="match status" value="2"/>
</dbReference>
<comment type="similarity">
    <text evidence="2">Belongs to the Ca(2+):cation antiporter (CaCA) (TC 2.A.19) family.</text>
</comment>
<dbReference type="Pfam" id="PF01699">
    <property type="entry name" value="Na_Ca_ex"/>
    <property type="match status" value="1"/>
</dbReference>
<evidence type="ECO:0000256" key="6">
    <source>
        <dbReference type="ARBA" id="ARBA00023065"/>
    </source>
</evidence>
<protein>
    <submittedName>
        <fullName evidence="10">Vacuolar calcium ion transporter /H(+) exchanger</fullName>
    </submittedName>
</protein>
<keyword evidence="3" id="KW-0813">Transport</keyword>
<comment type="subcellular location">
    <subcellularLocation>
        <location evidence="1">Endomembrane system</location>
        <topology evidence="1">Multi-pass membrane protein</topology>
    </subcellularLocation>
</comment>
<evidence type="ECO:0000313" key="10">
    <source>
        <dbReference type="EMBL" id="OAQ58211.1"/>
    </source>
</evidence>
<dbReference type="GO" id="GO:0006874">
    <property type="term" value="P:intracellular calcium ion homeostasis"/>
    <property type="evidence" value="ECO:0007669"/>
    <property type="project" value="TreeGrafter"/>
</dbReference>
<evidence type="ECO:0000256" key="4">
    <source>
        <dbReference type="ARBA" id="ARBA00022692"/>
    </source>
</evidence>
<evidence type="ECO:0000256" key="2">
    <source>
        <dbReference type="ARBA" id="ARBA00008170"/>
    </source>
</evidence>
<dbReference type="InterPro" id="IPR044880">
    <property type="entry name" value="NCX_ion-bd_dom_sf"/>
</dbReference>
<dbReference type="GO" id="GO:0000329">
    <property type="term" value="C:fungal-type vacuole membrane"/>
    <property type="evidence" value="ECO:0007669"/>
    <property type="project" value="TreeGrafter"/>
</dbReference>
<evidence type="ECO:0000259" key="9">
    <source>
        <dbReference type="Pfam" id="PF01699"/>
    </source>
</evidence>
<feature type="transmembrane region" description="Helical" evidence="8">
    <location>
        <begin position="406"/>
        <end position="425"/>
    </location>
</feature>
<feature type="transmembrane region" description="Helical" evidence="8">
    <location>
        <begin position="365"/>
        <end position="385"/>
    </location>
</feature>
<dbReference type="GO" id="GO:0015369">
    <property type="term" value="F:calcium:proton antiporter activity"/>
    <property type="evidence" value="ECO:0007669"/>
    <property type="project" value="TreeGrafter"/>
</dbReference>
<evidence type="ECO:0000256" key="1">
    <source>
        <dbReference type="ARBA" id="ARBA00004127"/>
    </source>
</evidence>
<feature type="transmembrane region" description="Helical" evidence="8">
    <location>
        <begin position="108"/>
        <end position="130"/>
    </location>
</feature>
<feature type="transmembrane region" description="Helical" evidence="8">
    <location>
        <begin position="142"/>
        <end position="163"/>
    </location>
</feature>
<feature type="transmembrane region" description="Helical" evidence="8">
    <location>
        <begin position="15"/>
        <end position="38"/>
    </location>
</feature>
<dbReference type="InterPro" id="IPR004837">
    <property type="entry name" value="NaCa_Exmemb"/>
</dbReference>
<gene>
    <name evidence="10" type="ORF">VFPFJ_11671</name>
</gene>
<sequence>MIYSWKKTKQQIEHYALYLTIAVSLVSISASTAFHFLARESLQEFVAAIVAVICTSSLTRFGTRGIVTRMQENDYEFAAGVARNIAEICFVITAVVDGKHLIAKTALTGSIVSSCLMTFGTCLVCGGIFHKQQFYPLVIARLNAQLLVVSLVSVTLPTAFQLFSKGKSSTGLIAVSRGSAVVLLVEFFCYLWFFYHTHVDIASDTPSIQSALVASGLSATHAVPELTNLLNESKGACSLRALREGALEFHPGIGNTRRPWYMDALVLICAVVGMVFASIFLLEGVHAPTHTLHLSESFVGLIVMPLVLASVEYVSHALRCRREGIAWIVDAAFGSSIRISLFVFPVAIIVGWATGEVMDMIFDGFQVTIIGLAIFMVNHVIHNEFAHWWVKTLLLLRLPADRNNRLEGSMFVASFLLFAIASAYYPNEA</sequence>
<dbReference type="GO" id="GO:0012505">
    <property type="term" value="C:endomembrane system"/>
    <property type="evidence" value="ECO:0007669"/>
    <property type="project" value="UniProtKB-SubCell"/>
</dbReference>
<organism evidence="10 11">
    <name type="scientific">Purpureocillium lilacinum</name>
    <name type="common">Paecilomyces lilacinus</name>
    <dbReference type="NCBI Taxonomy" id="33203"/>
    <lineage>
        <taxon>Eukaryota</taxon>
        <taxon>Fungi</taxon>
        <taxon>Dikarya</taxon>
        <taxon>Ascomycota</taxon>
        <taxon>Pezizomycotina</taxon>
        <taxon>Sordariomycetes</taxon>
        <taxon>Hypocreomycetidae</taxon>
        <taxon>Hypocreales</taxon>
        <taxon>Ophiocordycipitaceae</taxon>
        <taxon>Purpureocillium</taxon>
    </lineage>
</organism>
<dbReference type="Proteomes" id="UP000078340">
    <property type="component" value="Unassembled WGS sequence"/>
</dbReference>
<reference evidence="10 11" key="1">
    <citation type="submission" date="2016-02" db="EMBL/GenBank/DDBJ databases">
        <title>Biosynthesis of antibiotic leucinostatins and their inhibition on Phytophthora in bio-control Purpureocillium lilacinum.</title>
        <authorList>
            <person name="Wang G."/>
            <person name="Liu Z."/>
            <person name="Lin R."/>
            <person name="Li E."/>
            <person name="Mao Z."/>
            <person name="Ling J."/>
            <person name="Yin W."/>
            <person name="Xie B."/>
        </authorList>
    </citation>
    <scope>NUCLEOTIDE SEQUENCE [LARGE SCALE GENOMIC DNA]</scope>
    <source>
        <strain evidence="10">PLFJ-1</strain>
    </source>
</reference>
<keyword evidence="4 8" id="KW-0812">Transmembrane</keyword>
<dbReference type="OMA" id="TRMQEND"/>
<feature type="domain" description="Sodium/calcium exchanger membrane region" evidence="9">
    <location>
        <begin position="264"/>
        <end position="421"/>
    </location>
</feature>
<feature type="transmembrane region" description="Helical" evidence="8">
    <location>
        <begin position="75"/>
        <end position="96"/>
    </location>
</feature>
<comment type="caution">
    <text evidence="10">The sequence shown here is derived from an EMBL/GenBank/DDBJ whole genome shotgun (WGS) entry which is preliminary data.</text>
</comment>
<feature type="transmembrane region" description="Helical" evidence="8">
    <location>
        <begin position="260"/>
        <end position="282"/>
    </location>
</feature>
<evidence type="ECO:0000256" key="3">
    <source>
        <dbReference type="ARBA" id="ARBA00022448"/>
    </source>
</evidence>
<feature type="transmembrane region" description="Helical" evidence="8">
    <location>
        <begin position="294"/>
        <end position="315"/>
    </location>
</feature>
<evidence type="ECO:0000256" key="5">
    <source>
        <dbReference type="ARBA" id="ARBA00022989"/>
    </source>
</evidence>
<accession>A0A179EYF5</accession>
<name>A0A179EYF5_PURLI</name>
<dbReference type="PANTHER" id="PTHR31503:SF20">
    <property type="entry name" value="CA(2+)_H(+) EXCHANGER, PUTATIVE (EUROFUNG)-RELATED"/>
    <property type="match status" value="1"/>
</dbReference>
<evidence type="ECO:0000256" key="7">
    <source>
        <dbReference type="ARBA" id="ARBA00023136"/>
    </source>
</evidence>
<dbReference type="InterPro" id="IPR004713">
    <property type="entry name" value="CaH_exchang"/>
</dbReference>
<feature type="transmembrane region" description="Helical" evidence="8">
    <location>
        <begin position="327"/>
        <end position="353"/>
    </location>
</feature>
<proteinExistence type="inferred from homology"/>
<feature type="transmembrane region" description="Helical" evidence="8">
    <location>
        <begin position="175"/>
        <end position="195"/>
    </location>
</feature>
<keyword evidence="6" id="KW-0406">Ion transport</keyword>
<dbReference type="EMBL" id="LSBI01000068">
    <property type="protein sequence ID" value="OAQ58211.1"/>
    <property type="molecule type" value="Genomic_DNA"/>
</dbReference>
<keyword evidence="7 8" id="KW-0472">Membrane</keyword>
<evidence type="ECO:0000313" key="11">
    <source>
        <dbReference type="Proteomes" id="UP000078340"/>
    </source>
</evidence>
<evidence type="ECO:0000256" key="8">
    <source>
        <dbReference type="SAM" id="Phobius"/>
    </source>
</evidence>
<dbReference type="AlphaFoldDB" id="A0A179EYF5"/>
<dbReference type="PANTHER" id="PTHR31503">
    <property type="entry name" value="VACUOLAR CALCIUM ION TRANSPORTER"/>
    <property type="match status" value="1"/>
</dbReference>
<feature type="transmembrane region" description="Helical" evidence="8">
    <location>
        <begin position="44"/>
        <end position="63"/>
    </location>
</feature>
<keyword evidence="5 8" id="KW-1133">Transmembrane helix</keyword>